<dbReference type="Proteomes" id="UP001562065">
    <property type="component" value="Unassembled WGS sequence"/>
</dbReference>
<dbReference type="InterPro" id="IPR012659">
    <property type="entry name" value="CHP02444"/>
</dbReference>
<name>A0ABV4ADH8_9GAMM</name>
<organism evidence="1 2">
    <name type="scientific">Isoalcanivorax beigongshangi</name>
    <dbReference type="NCBI Taxonomy" id="3238810"/>
    <lineage>
        <taxon>Bacteria</taxon>
        <taxon>Pseudomonadati</taxon>
        <taxon>Pseudomonadota</taxon>
        <taxon>Gammaproteobacteria</taxon>
        <taxon>Oceanospirillales</taxon>
        <taxon>Alcanivoracaceae</taxon>
        <taxon>Isoalcanivorax</taxon>
    </lineage>
</organism>
<evidence type="ECO:0000313" key="2">
    <source>
        <dbReference type="Proteomes" id="UP001562065"/>
    </source>
</evidence>
<evidence type="ECO:0000313" key="1">
    <source>
        <dbReference type="EMBL" id="MEY1660908.1"/>
    </source>
</evidence>
<sequence>MASLWDWAGQCWRHPALEQAALALQEQQHVSVPLWLAAAWVAAPLPAATVDAAQQAVAAAQPRIDTVRSWRRHARAAGWLAEREALMVLELAAEQALLAQLEQLLAPYRQVPGDAAAGWRSLFAADLQQSPQWRAAAAALRDASH</sequence>
<dbReference type="Pfam" id="PF09523">
    <property type="entry name" value="DUF2390"/>
    <property type="match status" value="1"/>
</dbReference>
<dbReference type="EMBL" id="JBGCUO010000001">
    <property type="protein sequence ID" value="MEY1660908.1"/>
    <property type="molecule type" value="Genomic_DNA"/>
</dbReference>
<comment type="caution">
    <text evidence="1">The sequence shown here is derived from an EMBL/GenBank/DDBJ whole genome shotgun (WGS) entry which is preliminary data.</text>
</comment>
<accession>A0ABV4ADH8</accession>
<dbReference type="RefSeq" id="WP_369454148.1">
    <property type="nucleotide sequence ID" value="NZ_JBGCUO010000001.1"/>
</dbReference>
<protein>
    <submittedName>
        <fullName evidence="1">DUF2390 domain-containing protein</fullName>
    </submittedName>
</protein>
<reference evidence="1 2" key="1">
    <citation type="submission" date="2024-07" db="EMBL/GenBank/DDBJ databases">
        <authorList>
            <person name="Ren Q."/>
        </authorList>
    </citation>
    <scope>NUCLEOTIDE SEQUENCE [LARGE SCALE GENOMIC DNA]</scope>
    <source>
        <strain evidence="1 2">REN37</strain>
    </source>
</reference>
<proteinExistence type="predicted"/>
<gene>
    <name evidence="1" type="ORF">AB5I84_01970</name>
</gene>
<keyword evidence="2" id="KW-1185">Reference proteome</keyword>